<evidence type="ECO:0000313" key="5">
    <source>
        <dbReference type="EMBL" id="MFC7220616.1"/>
    </source>
</evidence>
<evidence type="ECO:0000256" key="2">
    <source>
        <dbReference type="RuleBase" id="RU003749"/>
    </source>
</evidence>
<dbReference type="Proteomes" id="UP001596413">
    <property type="component" value="Unassembled WGS sequence"/>
</dbReference>
<organism evidence="5 6">
    <name type="scientific">Streptomyces polyrhachis</name>
    <dbReference type="NCBI Taxonomy" id="1282885"/>
    <lineage>
        <taxon>Bacteria</taxon>
        <taxon>Bacillati</taxon>
        <taxon>Actinomycetota</taxon>
        <taxon>Actinomycetes</taxon>
        <taxon>Kitasatosporales</taxon>
        <taxon>Streptomycetaceae</taxon>
        <taxon>Streptomyces</taxon>
    </lineage>
</organism>
<evidence type="ECO:0000256" key="3">
    <source>
        <dbReference type="SAM" id="MobiDB-lite"/>
    </source>
</evidence>
<dbReference type="InterPro" id="IPR003658">
    <property type="entry name" value="Anti-sigma_ant"/>
</dbReference>
<dbReference type="RefSeq" id="WP_386417407.1">
    <property type="nucleotide sequence ID" value="NZ_JBHSZO010000037.1"/>
</dbReference>
<comment type="similarity">
    <text evidence="1 2">Belongs to the anti-sigma-factor antagonist family.</text>
</comment>
<accession>A0ABW2GKX6</accession>
<proteinExistence type="inferred from homology"/>
<feature type="region of interest" description="Disordered" evidence="3">
    <location>
        <begin position="143"/>
        <end position="182"/>
    </location>
</feature>
<dbReference type="PANTHER" id="PTHR33495:SF2">
    <property type="entry name" value="ANTI-SIGMA FACTOR ANTAGONIST TM_1081-RELATED"/>
    <property type="match status" value="1"/>
</dbReference>
<gene>
    <name evidence="5" type="ORF">ACFQLX_20995</name>
</gene>
<dbReference type="Gene3D" id="3.30.750.24">
    <property type="entry name" value="STAS domain"/>
    <property type="match status" value="1"/>
</dbReference>
<dbReference type="InterPro" id="IPR002645">
    <property type="entry name" value="STAS_dom"/>
</dbReference>
<sequence length="182" mass="18597">MQAEAPQSHAGESSLPTRTWHARSYLLEGFSVLELHGEIDIAALAEAEPQVDALTSAPAPRLVVDLTPADFFDCSGLRLLCRAYRRVAEREGTLRLVCGPGRALRVLRAAELTRVFRPVGTLEEALADSPAVGADLRAARAAGIPRPQSGPATAGPTAAGPTTPGPATAAGGPSSDAGGAGA</sequence>
<evidence type="ECO:0000259" key="4">
    <source>
        <dbReference type="PROSITE" id="PS50801"/>
    </source>
</evidence>
<protein>
    <recommendedName>
        <fullName evidence="2">Anti-sigma factor antagonist</fullName>
    </recommendedName>
</protein>
<dbReference type="NCBIfam" id="TIGR00377">
    <property type="entry name" value="ant_ant_sig"/>
    <property type="match status" value="1"/>
</dbReference>
<evidence type="ECO:0000256" key="1">
    <source>
        <dbReference type="ARBA" id="ARBA00009013"/>
    </source>
</evidence>
<dbReference type="EMBL" id="JBHSZO010000037">
    <property type="protein sequence ID" value="MFC7220616.1"/>
    <property type="molecule type" value="Genomic_DNA"/>
</dbReference>
<dbReference type="Pfam" id="PF01740">
    <property type="entry name" value="STAS"/>
    <property type="match status" value="1"/>
</dbReference>
<dbReference type="PANTHER" id="PTHR33495">
    <property type="entry name" value="ANTI-SIGMA FACTOR ANTAGONIST TM_1081-RELATED-RELATED"/>
    <property type="match status" value="1"/>
</dbReference>
<keyword evidence="6" id="KW-1185">Reference proteome</keyword>
<dbReference type="SUPFAM" id="SSF52091">
    <property type="entry name" value="SpoIIaa-like"/>
    <property type="match status" value="1"/>
</dbReference>
<dbReference type="PROSITE" id="PS50801">
    <property type="entry name" value="STAS"/>
    <property type="match status" value="1"/>
</dbReference>
<comment type="caution">
    <text evidence="5">The sequence shown here is derived from an EMBL/GenBank/DDBJ whole genome shotgun (WGS) entry which is preliminary data.</text>
</comment>
<feature type="domain" description="STAS" evidence="4">
    <location>
        <begin position="20"/>
        <end position="129"/>
    </location>
</feature>
<dbReference type="CDD" id="cd07043">
    <property type="entry name" value="STAS_anti-anti-sigma_factors"/>
    <property type="match status" value="1"/>
</dbReference>
<name>A0ABW2GKX6_9ACTN</name>
<reference evidence="6" key="1">
    <citation type="journal article" date="2019" name="Int. J. Syst. Evol. Microbiol.">
        <title>The Global Catalogue of Microorganisms (GCM) 10K type strain sequencing project: providing services to taxonomists for standard genome sequencing and annotation.</title>
        <authorList>
            <consortium name="The Broad Institute Genomics Platform"/>
            <consortium name="The Broad Institute Genome Sequencing Center for Infectious Disease"/>
            <person name="Wu L."/>
            <person name="Ma J."/>
        </authorList>
    </citation>
    <scope>NUCLEOTIDE SEQUENCE [LARGE SCALE GENOMIC DNA]</scope>
    <source>
        <strain evidence="6">CGMCC 1.13681</strain>
    </source>
</reference>
<evidence type="ECO:0000313" key="6">
    <source>
        <dbReference type="Proteomes" id="UP001596413"/>
    </source>
</evidence>
<dbReference type="InterPro" id="IPR036513">
    <property type="entry name" value="STAS_dom_sf"/>
</dbReference>